<comment type="similarity">
    <text evidence="2 6">Belongs to the haloalkane dehalogenase family. Type 1 subfamily.</text>
</comment>
<comment type="caution">
    <text evidence="8">The sequence shown here is derived from an EMBL/GenBank/DDBJ whole genome shotgun (WGS) entry which is preliminary data.</text>
</comment>
<reference evidence="8 9" key="1">
    <citation type="submission" date="2017-08" db="EMBL/GenBank/DDBJ databases">
        <title>Infants hospitalized years apart are colonized by the same room-sourced microbial strains.</title>
        <authorList>
            <person name="Brooks B."/>
            <person name="Olm M.R."/>
            <person name="Firek B.A."/>
            <person name="Baker R."/>
            <person name="Thomas B.C."/>
            <person name="Morowitz M.J."/>
            <person name="Banfield J.F."/>
        </authorList>
    </citation>
    <scope>NUCLEOTIDE SEQUENCE [LARGE SCALE GENOMIC DNA]</scope>
    <source>
        <strain evidence="8">S2_003_000_R2_4</strain>
    </source>
</reference>
<dbReference type="SUPFAM" id="SSF53474">
    <property type="entry name" value="alpha/beta-Hydrolases"/>
    <property type="match status" value="1"/>
</dbReference>
<evidence type="ECO:0000259" key="7">
    <source>
        <dbReference type="Pfam" id="PF00561"/>
    </source>
</evidence>
<dbReference type="Proteomes" id="UP000249393">
    <property type="component" value="Unassembled WGS sequence"/>
</dbReference>
<dbReference type="InterPro" id="IPR050228">
    <property type="entry name" value="Carboxylesterase_BioH"/>
</dbReference>
<evidence type="ECO:0000313" key="8">
    <source>
        <dbReference type="EMBL" id="PZR36986.1"/>
    </source>
</evidence>
<accession>A0A2W5VJU7</accession>
<name>A0A2W5VJU7_9CAUL</name>
<dbReference type="InterPro" id="IPR023489">
    <property type="entry name" value="Haloalkane_dehalogenase_1"/>
</dbReference>
<dbReference type="NCBIfam" id="NF002043">
    <property type="entry name" value="PRK00870.1"/>
    <property type="match status" value="1"/>
</dbReference>
<evidence type="ECO:0000256" key="3">
    <source>
        <dbReference type="ARBA" id="ARBA00011245"/>
    </source>
</evidence>
<dbReference type="InterPro" id="IPR029058">
    <property type="entry name" value="AB_hydrolase_fold"/>
</dbReference>
<protein>
    <recommendedName>
        <fullName evidence="4 6">Haloalkane dehalogenase</fullName>
        <ecNumber evidence="4 6">3.8.1.5</ecNumber>
    </recommendedName>
</protein>
<evidence type="ECO:0000256" key="2">
    <source>
        <dbReference type="ARBA" id="ARBA00008794"/>
    </source>
</evidence>
<dbReference type="Gene3D" id="3.40.50.1820">
    <property type="entry name" value="alpha/beta hydrolase"/>
    <property type="match status" value="1"/>
</dbReference>
<evidence type="ECO:0000313" key="9">
    <source>
        <dbReference type="Proteomes" id="UP000249393"/>
    </source>
</evidence>
<comment type="subunit">
    <text evidence="3 6">Monomer.</text>
</comment>
<dbReference type="InterPro" id="IPR000639">
    <property type="entry name" value="Epox_hydrolase-like"/>
</dbReference>
<comment type="catalytic activity">
    <reaction evidence="1 6">
        <text>1-haloalkane + H2O = a halide anion + a primary alcohol + H(+)</text>
        <dbReference type="Rhea" id="RHEA:19081"/>
        <dbReference type="ChEBI" id="CHEBI:15377"/>
        <dbReference type="ChEBI" id="CHEBI:15378"/>
        <dbReference type="ChEBI" id="CHEBI:15734"/>
        <dbReference type="ChEBI" id="CHEBI:16042"/>
        <dbReference type="ChEBI" id="CHEBI:18060"/>
        <dbReference type="EC" id="3.8.1.5"/>
    </reaction>
</comment>
<dbReference type="InterPro" id="IPR000073">
    <property type="entry name" value="AB_hydrolase_1"/>
</dbReference>
<comment type="function">
    <text evidence="6">Catalyzes hydrolytic cleavage of carbon-halogen bonds in halogenated aliphatic compounds, leading to the formation of the corresponding primary alcohols, halide ions and protons.</text>
</comment>
<proteinExistence type="inferred from homology"/>
<dbReference type="Pfam" id="PF00561">
    <property type="entry name" value="Abhydrolase_1"/>
    <property type="match status" value="1"/>
</dbReference>
<dbReference type="RefSeq" id="WP_304273523.1">
    <property type="nucleotide sequence ID" value="NZ_QFQZ01000003.1"/>
</dbReference>
<dbReference type="EMBL" id="QFQZ01000003">
    <property type="protein sequence ID" value="PZR36986.1"/>
    <property type="molecule type" value="Genomic_DNA"/>
</dbReference>
<feature type="active site" description="Proton donor" evidence="6">
    <location>
        <position position="249"/>
    </location>
</feature>
<dbReference type="PRINTS" id="PR00111">
    <property type="entry name" value="ABHYDROLASE"/>
</dbReference>
<feature type="domain" description="AB hydrolase-1" evidence="7">
    <location>
        <begin position="48"/>
        <end position="285"/>
    </location>
</feature>
<dbReference type="GO" id="GO:0018786">
    <property type="term" value="F:haloalkane dehalogenase activity"/>
    <property type="evidence" value="ECO:0007669"/>
    <property type="project" value="UniProtKB-UniRule"/>
</dbReference>
<evidence type="ECO:0000256" key="4">
    <source>
        <dbReference type="ARBA" id="ARBA00012065"/>
    </source>
</evidence>
<evidence type="ECO:0000256" key="6">
    <source>
        <dbReference type="HAMAP-Rule" id="MF_01230"/>
    </source>
</evidence>
<evidence type="ECO:0000256" key="1">
    <source>
        <dbReference type="ARBA" id="ARBA00001644"/>
    </source>
</evidence>
<dbReference type="HAMAP" id="MF_01230">
    <property type="entry name" value="Haloalk_dehal_type1"/>
    <property type="match status" value="1"/>
</dbReference>
<dbReference type="AlphaFoldDB" id="A0A2W5VJU7"/>
<sequence length="306" mass="33866">MDVLRTPDDRFEGLADWPYAPRYTEIADADGTRLRIHHVEEGPKDQRPVLLMHGEPSWAYLYRKVIAELVAKGRRAIAPDLVGFGRSDKPAKRADYTYERHVAWMSDWLLRNDLKDIVLFCQDWGGLIGLRLVAAFPERFAAVVVSNTGLPIGQGKTEGFEAWLNFSQNAPELPIGFILNGGTARDLSDAERAAYDAPFPDESYKEGARQFPALVPITPEHASIAENKAAWEVLERFDKPFLTAFSDADPITRGGEAIFQARVPAARKSKSVTLKGGHFIQEDAPTDIAALLDEVVASLPQPEAVA</sequence>
<feature type="active site" description="Proton acceptor" evidence="6">
    <location>
        <position position="278"/>
    </location>
</feature>
<dbReference type="EC" id="3.8.1.5" evidence="4 6"/>
<feature type="active site" description="Nucleophile" evidence="6">
    <location>
        <position position="123"/>
    </location>
</feature>
<evidence type="ECO:0000256" key="5">
    <source>
        <dbReference type="ARBA" id="ARBA00022801"/>
    </source>
</evidence>
<dbReference type="PANTHER" id="PTHR43194">
    <property type="entry name" value="HYDROLASE ALPHA/BETA FOLD FAMILY"/>
    <property type="match status" value="1"/>
</dbReference>
<dbReference type="PRINTS" id="PR00412">
    <property type="entry name" value="EPOXHYDRLASE"/>
</dbReference>
<dbReference type="PANTHER" id="PTHR43194:SF2">
    <property type="entry name" value="PEROXISOMAL MEMBRANE PROTEIN LPX1"/>
    <property type="match status" value="1"/>
</dbReference>
<keyword evidence="5 6" id="KW-0378">Hydrolase</keyword>
<organism evidence="8 9">
    <name type="scientific">Caulobacter segnis</name>
    <dbReference type="NCBI Taxonomy" id="88688"/>
    <lineage>
        <taxon>Bacteria</taxon>
        <taxon>Pseudomonadati</taxon>
        <taxon>Pseudomonadota</taxon>
        <taxon>Alphaproteobacteria</taxon>
        <taxon>Caulobacterales</taxon>
        <taxon>Caulobacteraceae</taxon>
        <taxon>Caulobacter</taxon>
    </lineage>
</organism>
<gene>
    <name evidence="6" type="primary">dhmA</name>
    <name evidence="8" type="ORF">DI526_01980</name>
</gene>